<evidence type="ECO:0000256" key="1">
    <source>
        <dbReference type="SAM" id="SignalP"/>
    </source>
</evidence>
<evidence type="ECO:0008006" key="4">
    <source>
        <dbReference type="Google" id="ProtNLM"/>
    </source>
</evidence>
<gene>
    <name evidence="2" type="ORF">M9B40_01215</name>
</gene>
<feature type="signal peptide" evidence="1">
    <location>
        <begin position="1"/>
        <end position="22"/>
    </location>
</feature>
<keyword evidence="1" id="KW-0732">Signal</keyword>
<name>A0A9Q8X275_9GAMM</name>
<dbReference type="AlphaFoldDB" id="A0A9Q8X275"/>
<dbReference type="InterPro" id="IPR028994">
    <property type="entry name" value="Integrin_alpha_N"/>
</dbReference>
<dbReference type="PROSITE" id="PS51257">
    <property type="entry name" value="PROKAR_LIPOPROTEIN"/>
    <property type="match status" value="1"/>
</dbReference>
<evidence type="ECO:0000313" key="2">
    <source>
        <dbReference type="EMBL" id="URQ63410.1"/>
    </source>
</evidence>
<organism evidence="2 3">
    <name type="scientific">SAR86 cluster bacterium</name>
    <dbReference type="NCBI Taxonomy" id="2030880"/>
    <lineage>
        <taxon>Bacteria</taxon>
        <taxon>Pseudomonadati</taxon>
        <taxon>Pseudomonadota</taxon>
        <taxon>Gammaproteobacteria</taxon>
        <taxon>SAR86 cluster</taxon>
    </lineage>
</organism>
<proteinExistence type="predicted"/>
<feature type="chain" id="PRO_5040207937" description="VCBS repeat-containing protein" evidence="1">
    <location>
        <begin position="23"/>
        <end position="529"/>
    </location>
</feature>
<reference evidence="2" key="1">
    <citation type="submission" date="2022-05" db="EMBL/GenBank/DDBJ databases">
        <title>Single-amplified genomics reveal most streamlined microbe among free-living bacteria.</title>
        <authorList>
            <person name="Roda-Garcia J."/>
            <person name="Haro-Moreno J.M."/>
            <person name="Rodriguez-Valera F."/>
            <person name="Almagro-Moreno S."/>
            <person name="Lopez-Perez M."/>
        </authorList>
    </citation>
    <scope>NUCLEOTIDE SEQUENCE</scope>
    <source>
        <strain evidence="2">TMED112-D2-2</strain>
    </source>
</reference>
<sequence>MKTKLIKFLIISILLTSCGVQQDELEELYLDISISSGEVAYNEEFSVSWESNGSQCYGEGYWSGEKALSGTESFAIKRRGVFNFLMECRRNNEFINRGVAVDVSKTVKEHFIYSAQSEPNLSISFPASEKASISSVTRGDFNGDFNGDALFAVEFKDKNDSSFKSAKYFQVIGGPAPYVEELKIDGCHASAQMISADINNDTFWDVLIGSNDSLSSDRTHQLCILSGAELVGLSKNSELITNETNFDLNSTKIRLMGKIDRSADAIPDFYILGDTSEYWIVAGAADGPSFEAIEYDNTNVKNLTLSSLTVFDLDNNANQDLVLSGYDANNQGIFVTVPRTSGLNSWDGVTVYQNQILAKEITTINFDNDVNPDMFVIGDEKPLDLFNLSNTNTLAHFETGEVNIFDNRTDVSFTRSGSSNINKNLLIADYDQDLDGGDIILTFNNFGANSANFIILEKQQSQDDEGNTVFEFKAFDDLELGIENLPFQNQQSVFIDLDIDSDLDVVFMKTSEGSENNKLELFLKINSSN</sequence>
<dbReference type="Proteomes" id="UP001056381">
    <property type="component" value="Chromosome"/>
</dbReference>
<protein>
    <recommendedName>
        <fullName evidence="4">VCBS repeat-containing protein</fullName>
    </recommendedName>
</protein>
<evidence type="ECO:0000313" key="3">
    <source>
        <dbReference type="Proteomes" id="UP001056381"/>
    </source>
</evidence>
<keyword evidence="3" id="KW-1185">Reference proteome</keyword>
<dbReference type="SUPFAM" id="SSF69318">
    <property type="entry name" value="Integrin alpha N-terminal domain"/>
    <property type="match status" value="1"/>
</dbReference>
<accession>A0A9Q8X275</accession>
<dbReference type="EMBL" id="CP097966">
    <property type="protein sequence ID" value="URQ63410.1"/>
    <property type="molecule type" value="Genomic_DNA"/>
</dbReference>